<keyword evidence="2" id="KW-1185">Reference proteome</keyword>
<gene>
    <name evidence="1" type="ORF">NUW58_g4238</name>
</gene>
<dbReference type="Proteomes" id="UP001143856">
    <property type="component" value="Unassembled WGS sequence"/>
</dbReference>
<organism evidence="1 2">
    <name type="scientific">Xylaria curta</name>
    <dbReference type="NCBI Taxonomy" id="42375"/>
    <lineage>
        <taxon>Eukaryota</taxon>
        <taxon>Fungi</taxon>
        <taxon>Dikarya</taxon>
        <taxon>Ascomycota</taxon>
        <taxon>Pezizomycotina</taxon>
        <taxon>Sordariomycetes</taxon>
        <taxon>Xylariomycetidae</taxon>
        <taxon>Xylariales</taxon>
        <taxon>Xylariaceae</taxon>
        <taxon>Xylaria</taxon>
    </lineage>
</organism>
<sequence length="319" mass="36222">MSDEIRHKFEDFAKRLARNRYRMRKRDRDDPTVSHLDDLESEDDNVHNAELSSRLNDDELSQVVYDDLEFNYAEDDVDSSDDPEQDSPSNDRKDDDKGSSSDNSSNKKPKTKNPGRSNPTFAKAWVSFLQDQPESELLPPRISRIVQLVLELRRNHPEEKIVIVSGRIMLLDIIHKALKRIPKAGPDRFKIVEFNGTILSVNDRAEILRRFNQPGQPAILLLSAGAGGTGLNIAGGSRLIMCEPLWSPGLEAQIQGRLYRMPQKYEVVVYKIHAAESAIDNSISHSHSAKIDARDNLMEFMVRYDGEEFTPVDLPNTLI</sequence>
<protein>
    <submittedName>
        <fullName evidence="1">Uncharacterized protein</fullName>
    </submittedName>
</protein>
<comment type="caution">
    <text evidence="1">The sequence shown here is derived from an EMBL/GenBank/DDBJ whole genome shotgun (WGS) entry which is preliminary data.</text>
</comment>
<accession>A0ACC1P8G4</accession>
<reference evidence="1" key="1">
    <citation type="submission" date="2022-10" db="EMBL/GenBank/DDBJ databases">
        <title>Genome Sequence of Xylaria curta.</title>
        <authorList>
            <person name="Buettner E."/>
        </authorList>
    </citation>
    <scope>NUCLEOTIDE SEQUENCE</scope>
    <source>
        <strain evidence="1">Babe10</strain>
    </source>
</reference>
<dbReference type="EMBL" id="JAPDGR010000720">
    <property type="protein sequence ID" value="KAJ2987932.1"/>
    <property type="molecule type" value="Genomic_DNA"/>
</dbReference>
<proteinExistence type="predicted"/>
<evidence type="ECO:0000313" key="2">
    <source>
        <dbReference type="Proteomes" id="UP001143856"/>
    </source>
</evidence>
<evidence type="ECO:0000313" key="1">
    <source>
        <dbReference type="EMBL" id="KAJ2987932.1"/>
    </source>
</evidence>
<name>A0ACC1P8G4_9PEZI</name>